<reference evidence="1 2" key="1">
    <citation type="submission" date="2021-06" db="EMBL/GenBank/DDBJ databases">
        <title>Caerostris extrusa draft genome.</title>
        <authorList>
            <person name="Kono N."/>
            <person name="Arakawa K."/>
        </authorList>
    </citation>
    <scope>NUCLEOTIDE SEQUENCE [LARGE SCALE GENOMIC DNA]</scope>
</reference>
<proteinExistence type="predicted"/>
<evidence type="ECO:0000313" key="2">
    <source>
        <dbReference type="Proteomes" id="UP001054945"/>
    </source>
</evidence>
<organism evidence="1 2">
    <name type="scientific">Caerostris extrusa</name>
    <name type="common">Bark spider</name>
    <name type="synonym">Caerostris bankana</name>
    <dbReference type="NCBI Taxonomy" id="172846"/>
    <lineage>
        <taxon>Eukaryota</taxon>
        <taxon>Metazoa</taxon>
        <taxon>Ecdysozoa</taxon>
        <taxon>Arthropoda</taxon>
        <taxon>Chelicerata</taxon>
        <taxon>Arachnida</taxon>
        <taxon>Araneae</taxon>
        <taxon>Araneomorphae</taxon>
        <taxon>Entelegynae</taxon>
        <taxon>Araneoidea</taxon>
        <taxon>Araneidae</taxon>
        <taxon>Caerostris</taxon>
    </lineage>
</organism>
<keyword evidence="2" id="KW-1185">Reference proteome</keyword>
<protein>
    <submittedName>
        <fullName evidence="1">Uncharacterized protein</fullName>
    </submittedName>
</protein>
<name>A0AAV4XIG2_CAEEX</name>
<gene>
    <name evidence="1" type="ORF">CEXT_140401</name>
</gene>
<dbReference type="EMBL" id="BPLR01000423">
    <property type="protein sequence ID" value="GIY94751.1"/>
    <property type="molecule type" value="Genomic_DNA"/>
</dbReference>
<sequence length="92" mass="10755">MAPEDSNPILCSITDENYPSLIERFFSKDVWNSPPKAICVFFAFLIGYTRFPFCCENKMAQIESICYLVHGRHLHGRFSGLKQMDDRNNRYI</sequence>
<dbReference type="AlphaFoldDB" id="A0AAV4XIG2"/>
<dbReference type="Proteomes" id="UP001054945">
    <property type="component" value="Unassembled WGS sequence"/>
</dbReference>
<accession>A0AAV4XIG2</accession>
<comment type="caution">
    <text evidence="1">The sequence shown here is derived from an EMBL/GenBank/DDBJ whole genome shotgun (WGS) entry which is preliminary data.</text>
</comment>
<evidence type="ECO:0000313" key="1">
    <source>
        <dbReference type="EMBL" id="GIY94751.1"/>
    </source>
</evidence>